<evidence type="ECO:0000313" key="1">
    <source>
        <dbReference type="EMBL" id="KKK14563.1"/>
    </source>
</evidence>
<comment type="caution">
    <text evidence="1">The sequence shown here is derived from an EMBL/GenBank/DDBJ whole genome shotgun (WGS) entry which is preliminary data.</text>
</comment>
<gene>
    <name evidence="1" type="ORF">AOCH_001975</name>
</gene>
<evidence type="ECO:0000313" key="2">
    <source>
        <dbReference type="Proteomes" id="UP000034947"/>
    </source>
</evidence>
<keyword evidence="2" id="KW-1185">Reference proteome</keyword>
<accession>A0A0F8U4L2</accession>
<name>A0A0F8U4L2_9EURO</name>
<organism evidence="1 2">
    <name type="scientific">Aspergillus ochraceoroseus</name>
    <dbReference type="NCBI Taxonomy" id="138278"/>
    <lineage>
        <taxon>Eukaryota</taxon>
        <taxon>Fungi</taxon>
        <taxon>Dikarya</taxon>
        <taxon>Ascomycota</taxon>
        <taxon>Pezizomycotina</taxon>
        <taxon>Eurotiomycetes</taxon>
        <taxon>Eurotiomycetidae</taxon>
        <taxon>Eurotiales</taxon>
        <taxon>Aspergillaceae</taxon>
        <taxon>Aspergillus</taxon>
        <taxon>Aspergillus subgen. Nidulantes</taxon>
    </lineage>
</organism>
<reference evidence="1 2" key="1">
    <citation type="submission" date="2015-02" db="EMBL/GenBank/DDBJ databases">
        <title>Draft Genome Sequences of Two Closely-Related Aflatoxigenic Aspergillus Species Obtained from the Cote d'Ivoire.</title>
        <authorList>
            <person name="Moore G.G."/>
            <person name="Beltz S.B."/>
            <person name="Mack B.M."/>
        </authorList>
    </citation>
    <scope>NUCLEOTIDE SEQUENCE [LARGE SCALE GENOMIC DNA]</scope>
    <source>
        <strain evidence="1 2">SRRC1432</strain>
    </source>
</reference>
<proteinExistence type="predicted"/>
<dbReference type="OrthoDB" id="4898680at2759"/>
<dbReference type="AlphaFoldDB" id="A0A0F8U4L2"/>
<sequence>MDGLFVEYVPQKIFLRNVLKFLHQHKIWNLHAGRDGKYGDNIHNSSLLPGLSLYPLSHPEDHCQAYEFWPETLFSTSRELLSLVVGITAERDPVLDLSRHYSWIVLYYGLPSASILTLELLRHAQEIGPHPVILPRTELIRNLSKLSDILDQILDPQPTQPEIFDGDDSGLYSLLDWYNPDNRDFNPCYFPSKDGFPF</sequence>
<protein>
    <submittedName>
        <fullName evidence="1">Uncharacterized protein</fullName>
    </submittedName>
</protein>
<dbReference type="Proteomes" id="UP000034947">
    <property type="component" value="Unassembled WGS sequence"/>
</dbReference>
<dbReference type="EMBL" id="JYKN01002959">
    <property type="protein sequence ID" value="KKK14563.1"/>
    <property type="molecule type" value="Genomic_DNA"/>
</dbReference>